<accession>A0A814S4M8</accession>
<dbReference type="Proteomes" id="UP000681722">
    <property type="component" value="Unassembled WGS sequence"/>
</dbReference>
<evidence type="ECO:0000313" key="4">
    <source>
        <dbReference type="EMBL" id="CAF1142590.1"/>
    </source>
</evidence>
<feature type="region of interest" description="Disordered" evidence="2">
    <location>
        <begin position="1"/>
        <end position="25"/>
    </location>
</feature>
<dbReference type="SUPFAM" id="SSF56300">
    <property type="entry name" value="Metallo-dependent phosphatases"/>
    <property type="match status" value="1"/>
</dbReference>
<dbReference type="InterPro" id="IPR029052">
    <property type="entry name" value="Metallo-depent_PP-like"/>
</dbReference>
<reference evidence="4" key="1">
    <citation type="submission" date="2021-02" db="EMBL/GenBank/DDBJ databases">
        <authorList>
            <person name="Nowell W R."/>
        </authorList>
    </citation>
    <scope>NUCLEOTIDE SEQUENCE</scope>
</reference>
<comment type="catalytic activity">
    <reaction evidence="1">
        <text>O-phospho-L-threonyl-[protein] + H2O = L-threonyl-[protein] + phosphate</text>
        <dbReference type="Rhea" id="RHEA:47004"/>
        <dbReference type="Rhea" id="RHEA-COMP:11060"/>
        <dbReference type="Rhea" id="RHEA-COMP:11605"/>
        <dbReference type="ChEBI" id="CHEBI:15377"/>
        <dbReference type="ChEBI" id="CHEBI:30013"/>
        <dbReference type="ChEBI" id="CHEBI:43474"/>
        <dbReference type="ChEBI" id="CHEBI:61977"/>
        <dbReference type="EC" id="3.1.3.16"/>
    </reaction>
</comment>
<protein>
    <recommendedName>
        <fullName evidence="1">Serine/threonine-protein phosphatase</fullName>
        <ecNumber evidence="1">3.1.3.16</ecNumber>
    </recommendedName>
</protein>
<dbReference type="GO" id="GO:0033192">
    <property type="term" value="F:calmodulin-dependent protein phosphatase activity"/>
    <property type="evidence" value="ECO:0007669"/>
    <property type="project" value="InterPro"/>
</dbReference>
<evidence type="ECO:0000259" key="3">
    <source>
        <dbReference type="PROSITE" id="PS00125"/>
    </source>
</evidence>
<comment type="caution">
    <text evidence="4">The sequence shown here is derived from an EMBL/GenBank/DDBJ whole genome shotgun (WGS) entry which is preliminary data.</text>
</comment>
<dbReference type="InterPro" id="IPR004843">
    <property type="entry name" value="Calcineurin-like_PHP"/>
</dbReference>
<evidence type="ECO:0000313" key="5">
    <source>
        <dbReference type="EMBL" id="CAF3906226.1"/>
    </source>
</evidence>
<sequence>MMKKGQGQLPTSTTKNNMSTSRNGVKNKRISYPVHQRIISSTPFPPSHRLSIKEIFGNSDKPSLPVLLQHLEAEGRLELDAALTIIIRGRELTAREPNLLNIPTPVTIVGDLHGQFYDMLKMFEKGGDIATTRYLFLGDYVDRGQFSVEVVLYLWAIKINYPDTFYLLRGNHECRNLTVYFTFKDECLLKLGELFYEECMTTFDQLPIAGLINGQLFCVHGCISPEVRSISDIRDIDRIGEPATKGALCDLLWADPSDSYDNEENGNRIEMYSHNVPRGCSFTVSYRAICKFLDENDLLCVIRAHQVQSAGCKMYKKHGKTLFPTLVTIFSAPNYCEAYKNRGAILRYDGNVMHVYQYKWVKHPYVLPNFLDAFRWSLPFVLEKVTDMLLAIIRYCSDDNDPKSNRRQHVIEKIMNYYSTLKNDAETSLVLGGIRPRQGSIDSRMVGTVLDFQLARQLDLANESLPPTQSTKKR</sequence>
<dbReference type="SMART" id="SM00156">
    <property type="entry name" value="PP2Ac"/>
    <property type="match status" value="1"/>
</dbReference>
<dbReference type="InterPro" id="IPR043360">
    <property type="entry name" value="PP2B"/>
</dbReference>
<dbReference type="EC" id="3.1.3.16" evidence="1"/>
<dbReference type="EMBL" id="CAJNOQ010006642">
    <property type="protein sequence ID" value="CAF1142590.1"/>
    <property type="molecule type" value="Genomic_DNA"/>
</dbReference>
<dbReference type="InterPro" id="IPR006186">
    <property type="entry name" value="Ser/Thr-sp_prot-phosphatase"/>
</dbReference>
<evidence type="ECO:0000256" key="2">
    <source>
        <dbReference type="SAM" id="MobiDB-lite"/>
    </source>
</evidence>
<evidence type="ECO:0000256" key="1">
    <source>
        <dbReference type="RuleBase" id="RU004273"/>
    </source>
</evidence>
<keyword evidence="6" id="KW-1185">Reference proteome</keyword>
<dbReference type="Pfam" id="PF00149">
    <property type="entry name" value="Metallophos"/>
    <property type="match status" value="1"/>
</dbReference>
<dbReference type="PROSITE" id="PS00125">
    <property type="entry name" value="SER_THR_PHOSPHATASE"/>
    <property type="match status" value="1"/>
</dbReference>
<dbReference type="OrthoDB" id="5593063at2759"/>
<feature type="domain" description="Serine/threonine specific protein phosphatases" evidence="3">
    <location>
        <begin position="168"/>
        <end position="173"/>
    </location>
</feature>
<evidence type="ECO:0000313" key="6">
    <source>
        <dbReference type="Proteomes" id="UP000663829"/>
    </source>
</evidence>
<dbReference type="GO" id="GO:0097720">
    <property type="term" value="P:calcineurin-mediated signaling"/>
    <property type="evidence" value="ECO:0007669"/>
    <property type="project" value="InterPro"/>
</dbReference>
<gene>
    <name evidence="4" type="ORF">GPM918_LOCUS20765</name>
    <name evidence="5" type="ORF">SRO942_LOCUS20762</name>
</gene>
<dbReference type="EMBL" id="CAJOBC010006642">
    <property type="protein sequence ID" value="CAF3906226.1"/>
    <property type="molecule type" value="Genomic_DNA"/>
</dbReference>
<dbReference type="PANTHER" id="PTHR45673">
    <property type="entry name" value="SERINE/THREONINE-PROTEIN PHOSPHATASE 2B CATALYTIC SUBUNIT 1-RELATED"/>
    <property type="match status" value="1"/>
</dbReference>
<organism evidence="4 6">
    <name type="scientific">Didymodactylos carnosus</name>
    <dbReference type="NCBI Taxonomy" id="1234261"/>
    <lineage>
        <taxon>Eukaryota</taxon>
        <taxon>Metazoa</taxon>
        <taxon>Spiralia</taxon>
        <taxon>Gnathifera</taxon>
        <taxon>Rotifera</taxon>
        <taxon>Eurotatoria</taxon>
        <taxon>Bdelloidea</taxon>
        <taxon>Philodinida</taxon>
        <taxon>Philodinidae</taxon>
        <taxon>Didymodactylos</taxon>
    </lineage>
</organism>
<name>A0A814S4M8_9BILA</name>
<dbReference type="AlphaFoldDB" id="A0A814S4M8"/>
<dbReference type="PRINTS" id="PR00114">
    <property type="entry name" value="STPHPHTASE"/>
</dbReference>
<keyword evidence="1" id="KW-0378">Hydrolase</keyword>
<comment type="similarity">
    <text evidence="1">Belongs to the PPP phosphatase family.</text>
</comment>
<proteinExistence type="inferred from homology"/>
<feature type="compositionally biased region" description="Polar residues" evidence="2">
    <location>
        <begin position="8"/>
        <end position="24"/>
    </location>
</feature>
<dbReference type="Proteomes" id="UP000663829">
    <property type="component" value="Unassembled WGS sequence"/>
</dbReference>
<dbReference type="Gene3D" id="3.60.21.10">
    <property type="match status" value="1"/>
</dbReference>